<dbReference type="Gene3D" id="3.30.70.1170">
    <property type="entry name" value="Sun protein, domain 3"/>
    <property type="match status" value="1"/>
</dbReference>
<dbReference type="BioCyc" id="NEQU228908:GJB6-315-MONOMER"/>
<dbReference type="Gene3D" id="3.40.50.150">
    <property type="entry name" value="Vaccinia Virus protein VP39"/>
    <property type="match status" value="1"/>
</dbReference>
<feature type="domain" description="SAM-dependent MTase RsmB/NOP-type" evidence="5">
    <location>
        <begin position="14"/>
        <end position="289"/>
    </location>
</feature>
<dbReference type="STRING" id="228908.NEQ295"/>
<keyword evidence="1" id="KW-0489">Methyltransferase</keyword>
<protein>
    <submittedName>
        <fullName evidence="6">NEQ295</fullName>
    </submittedName>
</protein>
<evidence type="ECO:0000256" key="4">
    <source>
        <dbReference type="ARBA" id="ARBA00022884"/>
    </source>
</evidence>
<dbReference type="EnsemblBacteria" id="AAR39143">
    <property type="protein sequence ID" value="AAR39143"/>
    <property type="gene ID" value="NEQ295"/>
</dbReference>
<evidence type="ECO:0000313" key="6">
    <source>
        <dbReference type="EMBL" id="AAR39143.1"/>
    </source>
</evidence>
<dbReference type="GO" id="GO:0003723">
    <property type="term" value="F:RNA binding"/>
    <property type="evidence" value="ECO:0007669"/>
    <property type="project" value="UniProtKB-KW"/>
</dbReference>
<evidence type="ECO:0000256" key="3">
    <source>
        <dbReference type="ARBA" id="ARBA00022691"/>
    </source>
</evidence>
<dbReference type="Pfam" id="PF01189">
    <property type="entry name" value="Methyltr_RsmB-F"/>
    <property type="match status" value="1"/>
</dbReference>
<dbReference type="InterPro" id="IPR001678">
    <property type="entry name" value="MeTrfase_RsmB-F_NOP2_dom"/>
</dbReference>
<dbReference type="GO" id="GO:0030488">
    <property type="term" value="P:tRNA methylation"/>
    <property type="evidence" value="ECO:0007669"/>
    <property type="project" value="TreeGrafter"/>
</dbReference>
<keyword evidence="2" id="KW-0808">Transferase</keyword>
<dbReference type="CDD" id="cd02440">
    <property type="entry name" value="AdoMet_MTases"/>
    <property type="match status" value="1"/>
</dbReference>
<name>Q74NH1_NANEQ</name>
<keyword evidence="4" id="KW-0694">RNA-binding</keyword>
<dbReference type="HOGENOM" id="CLU_005316_7_0_2"/>
<dbReference type="KEGG" id="neq:NEQ295"/>
<dbReference type="Proteomes" id="UP000000578">
    <property type="component" value="Chromosome"/>
</dbReference>
<dbReference type="PRINTS" id="PR02008">
    <property type="entry name" value="RCMTFAMILY"/>
</dbReference>
<organism evidence="6 7">
    <name type="scientific">Nanoarchaeum equitans (strain Kin4-M)</name>
    <dbReference type="NCBI Taxonomy" id="228908"/>
    <lineage>
        <taxon>Archaea</taxon>
        <taxon>Nanobdellota</taxon>
        <taxon>Candidatus Nanoarchaeia</taxon>
        <taxon>Nanoarchaeales</taxon>
        <taxon>Nanoarchaeaceae</taxon>
        <taxon>Nanoarchaeum</taxon>
    </lineage>
</organism>
<reference evidence="6 7" key="1">
    <citation type="journal article" date="2003" name="Proc. Natl. Acad. Sci. U.S.A.">
        <title>The genome of Nanoarchaeum equitans: insights into early archaeal evolution and derived parasitism.</title>
        <authorList>
            <person name="Waters E."/>
            <person name="Hohn M.J."/>
            <person name="Ahel I."/>
            <person name="Graham D.E."/>
            <person name="Adams M.D."/>
            <person name="Barnstead M."/>
            <person name="Beeson K.Y."/>
            <person name="Bibbs L."/>
            <person name="Bolanos R."/>
            <person name="Keller M."/>
            <person name="Kretz K."/>
            <person name="Lin X."/>
            <person name="Mathur E."/>
            <person name="Ni J."/>
            <person name="Podar M."/>
            <person name="Richardson T."/>
            <person name="Sutton G.G."/>
            <person name="Simon M."/>
            <person name="Soll D."/>
            <person name="Stetter K.O."/>
            <person name="Short J.M."/>
            <person name="Noordewier M."/>
        </authorList>
    </citation>
    <scope>NUCLEOTIDE SEQUENCE [LARGE SCALE GENOMIC DNA]</scope>
    <source>
        <strain evidence="6 7">Kin4-M</strain>
    </source>
</reference>
<proteinExistence type="predicted"/>
<evidence type="ECO:0000313" key="7">
    <source>
        <dbReference type="Proteomes" id="UP000000578"/>
    </source>
</evidence>
<dbReference type="PANTHER" id="PTHR22807:SF74">
    <property type="entry name" value="TRNA (CYTOSINE(48)-C(5))-METHYLTRANSFERASE"/>
    <property type="match status" value="1"/>
</dbReference>
<evidence type="ECO:0000256" key="2">
    <source>
        <dbReference type="ARBA" id="ARBA00022679"/>
    </source>
</evidence>
<dbReference type="PANTHER" id="PTHR22807">
    <property type="entry name" value="NOP2 YEAST -RELATED NOL1/NOP2/FMU SUN DOMAIN-CONTAINING"/>
    <property type="match status" value="1"/>
</dbReference>
<accession>Q74NH1</accession>
<sequence>MLDRYKFIPKYNDFLRLLNQKRPLFIRVNTLRGDEEFIVKMLENRGFELESTPLKYFYKIKKAPFHLQALPEYILGLIYIQNPSSALPVFALSPRKKDIILDMAAAPGGKSSLIQQLTNNQSILYSVEKDPFRAKKMRFIFDRLNVRAVIINEDALKLPFKEEFKKILLDAPCSANPYIDKTFISKTIEDFINRQTIQKQLIKKAYEMLKPNGILVYSTCTLEPLENEFVIEYALSLGFKIVNANLFGEPALTSFENHEFPKEMQYCKRIYPHIHYGFEPFFYCVLKKPK</sequence>
<gene>
    <name evidence="6" type="ordered locus">NEQ295</name>
</gene>
<dbReference type="PROSITE" id="PS51686">
    <property type="entry name" value="SAM_MT_RSMB_NOP"/>
    <property type="match status" value="1"/>
</dbReference>
<evidence type="ECO:0000256" key="1">
    <source>
        <dbReference type="ARBA" id="ARBA00022603"/>
    </source>
</evidence>
<keyword evidence="3" id="KW-0949">S-adenosyl-L-methionine</keyword>
<evidence type="ECO:0000259" key="5">
    <source>
        <dbReference type="PROSITE" id="PS51686"/>
    </source>
</evidence>
<dbReference type="InterPro" id="IPR029063">
    <property type="entry name" value="SAM-dependent_MTases_sf"/>
</dbReference>
<keyword evidence="7" id="KW-1185">Reference proteome</keyword>
<dbReference type="PATRIC" id="fig|228908.8.peg.301"/>
<dbReference type="AlphaFoldDB" id="Q74NH1"/>
<dbReference type="SUPFAM" id="SSF53335">
    <property type="entry name" value="S-adenosyl-L-methionine-dependent methyltransferases"/>
    <property type="match status" value="1"/>
</dbReference>
<dbReference type="GO" id="GO:0016428">
    <property type="term" value="F:tRNA (cytidine-5-)-methyltransferase activity"/>
    <property type="evidence" value="ECO:0007669"/>
    <property type="project" value="TreeGrafter"/>
</dbReference>
<dbReference type="InterPro" id="IPR049560">
    <property type="entry name" value="MeTrfase_RsmB-F_NOP2_cat"/>
</dbReference>
<dbReference type="EMBL" id="AE017199">
    <property type="protein sequence ID" value="AAR39143.1"/>
    <property type="molecule type" value="Genomic_DNA"/>
</dbReference>
<dbReference type="InterPro" id="IPR023267">
    <property type="entry name" value="RCMT"/>
</dbReference>